<sequence>MTHLCLKEIRQVPTHRGEPVTFCAGTGFLYHRTDVMRGRQDQTKGRKKPVLMRFLQGSNDFHEKMTFSYRFGRACCIHTHIVGNDTRSEAGVSRKEQQRFNANQGRLQTTEGFENSIEVVSPVTFGL</sequence>
<organism evidence="1 2">
    <name type="scientific">Pseudomonas veronii</name>
    <dbReference type="NCBI Taxonomy" id="76761"/>
    <lineage>
        <taxon>Bacteria</taxon>
        <taxon>Pseudomonadati</taxon>
        <taxon>Pseudomonadota</taxon>
        <taxon>Gammaproteobacteria</taxon>
        <taxon>Pseudomonadales</taxon>
        <taxon>Pseudomonadaceae</taxon>
        <taxon>Pseudomonas</taxon>
    </lineage>
</organism>
<evidence type="ECO:0000313" key="1">
    <source>
        <dbReference type="EMBL" id="KAA6180361.1"/>
    </source>
</evidence>
<reference evidence="1 2" key="1">
    <citation type="submission" date="2019-09" db="EMBL/GenBank/DDBJ databases">
        <title>Genomic sequencing of 4 copper resistant soil isolates.</title>
        <authorList>
            <person name="Havryliuk O."/>
        </authorList>
    </citation>
    <scope>NUCLEOTIDE SEQUENCE [LARGE SCALE GENOMIC DNA]</scope>
    <source>
        <strain evidence="1 2">UKR4</strain>
    </source>
</reference>
<evidence type="ECO:0000313" key="2">
    <source>
        <dbReference type="Proteomes" id="UP000323909"/>
    </source>
</evidence>
<protein>
    <submittedName>
        <fullName evidence="1">Uncharacterized protein</fullName>
    </submittedName>
</protein>
<comment type="caution">
    <text evidence="1">The sequence shown here is derived from an EMBL/GenBank/DDBJ whole genome shotgun (WGS) entry which is preliminary data.</text>
</comment>
<proteinExistence type="predicted"/>
<accession>A0A5M8FBH1</accession>
<dbReference type="AlphaFoldDB" id="A0A5M8FBH1"/>
<dbReference type="RefSeq" id="WP_150055268.1">
    <property type="nucleotide sequence ID" value="NZ_VWXT01000176.1"/>
</dbReference>
<dbReference type="Proteomes" id="UP000323909">
    <property type="component" value="Unassembled WGS sequence"/>
</dbReference>
<gene>
    <name evidence="1" type="ORF">F3K53_12360</name>
</gene>
<dbReference type="EMBL" id="VWXT01000176">
    <property type="protein sequence ID" value="KAA6180361.1"/>
    <property type="molecule type" value="Genomic_DNA"/>
</dbReference>
<name>A0A5M8FBH1_PSEVE</name>